<evidence type="ECO:0000256" key="5">
    <source>
        <dbReference type="ARBA" id="ARBA00023306"/>
    </source>
</evidence>
<dbReference type="Proteomes" id="UP000291483">
    <property type="component" value="Unassembled WGS sequence"/>
</dbReference>
<evidence type="ECO:0000259" key="9">
    <source>
        <dbReference type="Pfam" id="PF08478"/>
    </source>
</evidence>
<proteinExistence type="predicted"/>
<accession>A0A4Q8AMY0</accession>
<feature type="domain" description="Cell division protein FtsQ/DivIB C-terminal" evidence="8">
    <location>
        <begin position="268"/>
        <end position="362"/>
    </location>
</feature>
<dbReference type="OrthoDB" id="4793367at2"/>
<dbReference type="AlphaFoldDB" id="A0A4Q8AMY0"/>
<evidence type="ECO:0000256" key="3">
    <source>
        <dbReference type="ARBA" id="ARBA00022692"/>
    </source>
</evidence>
<dbReference type="Pfam" id="PF08478">
    <property type="entry name" value="POTRA_1"/>
    <property type="match status" value="1"/>
</dbReference>
<keyword evidence="4 7" id="KW-1133">Transmembrane helix</keyword>
<dbReference type="EMBL" id="SHLC01000001">
    <property type="protein sequence ID" value="RZU65481.1"/>
    <property type="molecule type" value="Genomic_DNA"/>
</dbReference>
<dbReference type="InterPro" id="IPR013685">
    <property type="entry name" value="POTRA_FtsQ_type"/>
</dbReference>
<dbReference type="InterPro" id="IPR050487">
    <property type="entry name" value="FtsQ_DivIB"/>
</dbReference>
<name>A0A4Q8AMY0_9MICO</name>
<evidence type="ECO:0000313" key="10">
    <source>
        <dbReference type="EMBL" id="RZU65481.1"/>
    </source>
</evidence>
<dbReference type="GO" id="GO:0051301">
    <property type="term" value="P:cell division"/>
    <property type="evidence" value="ECO:0007669"/>
    <property type="project" value="UniProtKB-KW"/>
</dbReference>
<gene>
    <name evidence="10" type="ORF">EV379_1815</name>
</gene>
<dbReference type="Pfam" id="PF03799">
    <property type="entry name" value="FtsQ_DivIB_C"/>
    <property type="match status" value="1"/>
</dbReference>
<keyword evidence="2 10" id="KW-0132">Cell division</keyword>
<keyword evidence="7" id="KW-0472">Membrane</keyword>
<evidence type="ECO:0000256" key="6">
    <source>
        <dbReference type="SAM" id="MobiDB-lite"/>
    </source>
</evidence>
<dbReference type="Gene3D" id="3.10.20.310">
    <property type="entry name" value="membrane protein fhac"/>
    <property type="match status" value="1"/>
</dbReference>
<feature type="region of interest" description="Disordered" evidence="6">
    <location>
        <begin position="1"/>
        <end position="80"/>
    </location>
</feature>
<dbReference type="InterPro" id="IPR005548">
    <property type="entry name" value="Cell_div_FtsQ/DivIB_C"/>
</dbReference>
<reference evidence="10 11" key="1">
    <citation type="submission" date="2019-02" db="EMBL/GenBank/DDBJ databases">
        <title>Sequencing the genomes of 1000 actinobacteria strains.</title>
        <authorList>
            <person name="Klenk H.-P."/>
        </authorList>
    </citation>
    <scope>NUCLEOTIDE SEQUENCE [LARGE SCALE GENOMIC DNA]</scope>
    <source>
        <strain evidence="10 11">DSM 18319</strain>
    </source>
</reference>
<keyword evidence="3 7" id="KW-0812">Transmembrane</keyword>
<keyword evidence="5" id="KW-0131">Cell cycle</keyword>
<keyword evidence="11" id="KW-1185">Reference proteome</keyword>
<feature type="compositionally biased region" description="Low complexity" evidence="6">
    <location>
        <begin position="65"/>
        <end position="79"/>
    </location>
</feature>
<feature type="compositionally biased region" description="Low complexity" evidence="6">
    <location>
        <begin position="25"/>
        <end position="53"/>
    </location>
</feature>
<organism evidence="10 11">
    <name type="scientific">Microterricola gilva</name>
    <dbReference type="NCBI Taxonomy" id="393267"/>
    <lineage>
        <taxon>Bacteria</taxon>
        <taxon>Bacillati</taxon>
        <taxon>Actinomycetota</taxon>
        <taxon>Actinomycetes</taxon>
        <taxon>Micrococcales</taxon>
        <taxon>Microbacteriaceae</taxon>
        <taxon>Microterricola</taxon>
    </lineage>
</organism>
<evidence type="ECO:0000256" key="7">
    <source>
        <dbReference type="SAM" id="Phobius"/>
    </source>
</evidence>
<evidence type="ECO:0000256" key="2">
    <source>
        <dbReference type="ARBA" id="ARBA00022618"/>
    </source>
</evidence>
<evidence type="ECO:0000256" key="4">
    <source>
        <dbReference type="ARBA" id="ARBA00022989"/>
    </source>
</evidence>
<sequence length="381" mass="39157">MKRPQGFEPPAAPAAPARQRGQSDAKAATKAPAPKAPIAKAPIPRAPRVPAAKLPTAWWMNKQQPASAPAAAGAPGEPDAVTEPIAVQGAQAAQPASTGPLAPVTEITSVIPGVREEPEPEAEQEPEPLTPGSARARLRAATKARRAYERAEVRRFTRHLRRRRAAWLTGLGAVLALAIFVAVGTFSPLMALTTIQVEGTNRLLATDVSAALGGQIGTPLPLVDLGEVKSDLSQFSLIQSFSTESRPPNTLVVRIVERTPIGAIAGPSGFDLVDAAGVVIQTTPERPEGFPVVEAAGAEGLAAAGSVVQALPDDIRPQVDVVRAASTDDVSLGLVGGASVAWGSAEESALKALVLSKLMAAAPPGTVSVYDVSSPASPVVR</sequence>
<dbReference type="PANTHER" id="PTHR37820:SF1">
    <property type="entry name" value="CELL DIVISION PROTEIN FTSQ"/>
    <property type="match status" value="1"/>
</dbReference>
<evidence type="ECO:0000256" key="1">
    <source>
        <dbReference type="ARBA" id="ARBA00022475"/>
    </source>
</evidence>
<dbReference type="GO" id="GO:0005886">
    <property type="term" value="C:plasma membrane"/>
    <property type="evidence" value="ECO:0007669"/>
    <property type="project" value="TreeGrafter"/>
</dbReference>
<feature type="domain" description="POTRA" evidence="9">
    <location>
        <begin position="192"/>
        <end position="258"/>
    </location>
</feature>
<evidence type="ECO:0000313" key="11">
    <source>
        <dbReference type="Proteomes" id="UP000291483"/>
    </source>
</evidence>
<protein>
    <submittedName>
        <fullName evidence="10">Cell division septal protein FtsQ</fullName>
    </submittedName>
</protein>
<dbReference type="PANTHER" id="PTHR37820">
    <property type="entry name" value="CELL DIVISION PROTEIN DIVIB"/>
    <property type="match status" value="1"/>
</dbReference>
<dbReference type="RefSeq" id="WP_130505830.1">
    <property type="nucleotide sequence ID" value="NZ_SHLC01000001.1"/>
</dbReference>
<keyword evidence="1" id="KW-1003">Cell membrane</keyword>
<comment type="caution">
    <text evidence="10">The sequence shown here is derived from an EMBL/GenBank/DDBJ whole genome shotgun (WGS) entry which is preliminary data.</text>
</comment>
<feature type="transmembrane region" description="Helical" evidence="7">
    <location>
        <begin position="165"/>
        <end position="186"/>
    </location>
</feature>
<evidence type="ECO:0000259" key="8">
    <source>
        <dbReference type="Pfam" id="PF03799"/>
    </source>
</evidence>